<dbReference type="InterPro" id="IPR014729">
    <property type="entry name" value="Rossmann-like_a/b/a_fold"/>
</dbReference>
<evidence type="ECO:0000256" key="3">
    <source>
        <dbReference type="ARBA" id="ARBA00022694"/>
    </source>
</evidence>
<dbReference type="OrthoDB" id="9769796at2"/>
<sequence length="384" mass="43897">MKSVALITEYNPFHNGHVYHAESSRNKTNSDVTISIMSGSFTMRGEPAILNKFKRAEMAIQYVDLVVELPLVYAISSGDLFAKGGVQIAEQLQCDALSFGSESGNIEDIKSAIHQIEQLTKDDRYQSMIKEGKSHPRIIAELVQDTHLLKGSNNLLAIEYVKHIMQNNLSIKPVTIQRKDNMYLDPDLNRTTHISSATSIRNAYFNHEENYKLSLPQTSSEILSQSNGLNWEHFFTLLKWTILRSTHEELREIYMMTEGLEYKIKKEIKDSTNFEMFVKRLKSKRYTWTRLQRLLTAILLNIKTVDVINYEPSAIRVLAMSQKGQAYLKSIKDQCPLPIITNVNKQSASYFTNEIKATELYQMISGDTATDFNQPVYIKGLGHK</sequence>
<dbReference type="PANTHER" id="PTHR37825">
    <property type="entry name" value="TRNA(MET) CYTIDINE ACETATE LIGASE"/>
    <property type="match status" value="1"/>
</dbReference>
<evidence type="ECO:0000313" key="5">
    <source>
        <dbReference type="EMBL" id="PTI30210.1"/>
    </source>
</evidence>
<feature type="binding site" evidence="4">
    <location>
        <position position="178"/>
    </location>
    <ligand>
        <name>ATP</name>
        <dbReference type="ChEBI" id="CHEBI:30616"/>
    </ligand>
</feature>
<dbReference type="EMBL" id="PZFK01000007">
    <property type="protein sequence ID" value="PTI30210.1"/>
    <property type="molecule type" value="Genomic_DNA"/>
</dbReference>
<dbReference type="NCBIfam" id="NF010191">
    <property type="entry name" value="PRK13670.1"/>
    <property type="match status" value="1"/>
</dbReference>
<keyword evidence="2 4" id="KW-0436">Ligase</keyword>
<comment type="caution">
    <text evidence="4">Lacks conserved residue(s) required for the propagation of feature annotation.</text>
</comment>
<proteinExistence type="inferred from homology"/>
<keyword evidence="4" id="KW-0067">ATP-binding</keyword>
<keyword evidence="4" id="KW-0694">RNA-binding</keyword>
<feature type="binding site" evidence="4">
    <location>
        <position position="153"/>
    </location>
    <ligand>
        <name>ATP</name>
        <dbReference type="ChEBI" id="CHEBI:30616"/>
    </ligand>
</feature>
<evidence type="ECO:0000256" key="4">
    <source>
        <dbReference type="HAMAP-Rule" id="MF_01539"/>
    </source>
</evidence>
<dbReference type="GO" id="GO:0016740">
    <property type="term" value="F:transferase activity"/>
    <property type="evidence" value="ECO:0007669"/>
    <property type="project" value="UniProtKB-KW"/>
</dbReference>
<comment type="catalytic activity">
    <reaction evidence="4">
        <text>cytidine(34) in elongator tRNA(Met) + acetate + ATP = N(4)-acetylcytidine(34) in elongator tRNA(Met) + AMP + diphosphate</text>
        <dbReference type="Rhea" id="RHEA:58144"/>
        <dbReference type="Rhea" id="RHEA-COMP:10693"/>
        <dbReference type="Rhea" id="RHEA-COMP:10694"/>
        <dbReference type="ChEBI" id="CHEBI:30089"/>
        <dbReference type="ChEBI" id="CHEBI:30616"/>
        <dbReference type="ChEBI" id="CHEBI:33019"/>
        <dbReference type="ChEBI" id="CHEBI:74900"/>
        <dbReference type="ChEBI" id="CHEBI:82748"/>
        <dbReference type="ChEBI" id="CHEBI:456215"/>
    </reaction>
</comment>
<dbReference type="Proteomes" id="UP000241209">
    <property type="component" value="Unassembled WGS sequence"/>
</dbReference>
<comment type="similarity">
    <text evidence="4">Belongs to the TmcAL family.</text>
</comment>
<comment type="subcellular location">
    <subcellularLocation>
        <location evidence="4">Cytoplasm</location>
    </subcellularLocation>
</comment>
<organism evidence="5 6">
    <name type="scientific">Mammaliicoccus vitulinus</name>
    <dbReference type="NCBI Taxonomy" id="71237"/>
    <lineage>
        <taxon>Bacteria</taxon>
        <taxon>Bacillati</taxon>
        <taxon>Bacillota</taxon>
        <taxon>Bacilli</taxon>
        <taxon>Bacillales</taxon>
        <taxon>Staphylococcaceae</taxon>
        <taxon>Mammaliicoccus</taxon>
    </lineage>
</organism>
<comment type="caution">
    <text evidence="5">The sequence shown here is derived from an EMBL/GenBank/DDBJ whole genome shotgun (WGS) entry which is preliminary data.</text>
</comment>
<name>A0A2T4PUV9_9STAP</name>
<feature type="binding site" evidence="4">
    <location>
        <begin position="7"/>
        <end position="20"/>
    </location>
    <ligand>
        <name>ATP</name>
        <dbReference type="ChEBI" id="CHEBI:30616"/>
    </ligand>
</feature>
<evidence type="ECO:0000313" key="6">
    <source>
        <dbReference type="Proteomes" id="UP000241209"/>
    </source>
</evidence>
<protein>
    <recommendedName>
        <fullName evidence="4">tRNA(Met) cytidine acetate ligase</fullName>
        <ecNumber evidence="4">6.3.4.-</ecNumber>
    </recommendedName>
</protein>
<dbReference type="Gene3D" id="3.40.50.620">
    <property type="entry name" value="HUPs"/>
    <property type="match status" value="1"/>
</dbReference>
<dbReference type="GO" id="GO:0005524">
    <property type="term" value="F:ATP binding"/>
    <property type="evidence" value="ECO:0007669"/>
    <property type="project" value="UniProtKB-KW"/>
</dbReference>
<keyword evidence="5" id="KW-0808">Transferase</keyword>
<dbReference type="Pfam" id="PF05636">
    <property type="entry name" value="HIGH_NTase1"/>
    <property type="match status" value="1"/>
</dbReference>
<reference evidence="5 6" key="1">
    <citation type="journal article" date="2016" name="Front. Microbiol.">
        <title>Comprehensive Phylogenetic Analysis of Bovine Non-aureus Staphylococci Species Based on Whole-Genome Sequencing.</title>
        <authorList>
            <person name="Naushad S."/>
            <person name="Barkema H.W."/>
            <person name="Luby C."/>
            <person name="Condas L.A."/>
            <person name="Nobrega D.B."/>
            <person name="Carson D.A."/>
            <person name="De Buck J."/>
        </authorList>
    </citation>
    <scope>NUCLEOTIDE SEQUENCE [LARGE SCALE GENOMIC DNA]</scope>
    <source>
        <strain evidence="5 6">SNUC 2204</strain>
    </source>
</reference>
<keyword evidence="3 4" id="KW-0819">tRNA processing</keyword>
<gene>
    <name evidence="4" type="primary">tmcAL</name>
    <name evidence="5" type="ORF">BU072_04745</name>
</gene>
<accession>A0A2T4PUV9</accession>
<dbReference type="EC" id="6.3.4.-" evidence="4"/>
<dbReference type="GO" id="GO:0016879">
    <property type="term" value="F:ligase activity, forming carbon-nitrogen bonds"/>
    <property type="evidence" value="ECO:0007669"/>
    <property type="project" value="UniProtKB-UniRule"/>
</dbReference>
<dbReference type="HAMAP" id="MF_01539">
    <property type="entry name" value="TmcAL"/>
    <property type="match status" value="1"/>
</dbReference>
<dbReference type="GO" id="GO:0006400">
    <property type="term" value="P:tRNA modification"/>
    <property type="evidence" value="ECO:0007669"/>
    <property type="project" value="UniProtKB-UniRule"/>
</dbReference>
<dbReference type="SUPFAM" id="SSF52374">
    <property type="entry name" value="Nucleotidylyl transferase"/>
    <property type="match status" value="1"/>
</dbReference>
<keyword evidence="4" id="KW-0963">Cytoplasm</keyword>
<dbReference type="InterPro" id="IPR008513">
    <property type="entry name" value="tRNA(Met)_cyd_acetate_ligase"/>
</dbReference>
<keyword evidence="1 4" id="KW-0820">tRNA-binding</keyword>
<evidence type="ECO:0000256" key="1">
    <source>
        <dbReference type="ARBA" id="ARBA00022555"/>
    </source>
</evidence>
<dbReference type="GO" id="GO:0005737">
    <property type="term" value="C:cytoplasm"/>
    <property type="evidence" value="ECO:0007669"/>
    <property type="project" value="UniProtKB-SubCell"/>
</dbReference>
<dbReference type="PANTHER" id="PTHR37825:SF1">
    <property type="entry name" value="TRNA(MET) CYTIDINE ACETATE LIGASE"/>
    <property type="match status" value="1"/>
</dbReference>
<dbReference type="GO" id="GO:0000049">
    <property type="term" value="F:tRNA binding"/>
    <property type="evidence" value="ECO:0007669"/>
    <property type="project" value="UniProtKB-KW"/>
</dbReference>
<dbReference type="RefSeq" id="WP_107556846.1">
    <property type="nucleotide sequence ID" value="NZ_JABUYR010000006.1"/>
</dbReference>
<evidence type="ECO:0000256" key="2">
    <source>
        <dbReference type="ARBA" id="ARBA00022598"/>
    </source>
</evidence>
<feature type="binding site" evidence="4">
    <location>
        <position position="100"/>
    </location>
    <ligand>
        <name>ATP</name>
        <dbReference type="ChEBI" id="CHEBI:30616"/>
    </ligand>
</feature>
<keyword evidence="4" id="KW-0547">Nucleotide-binding</keyword>
<dbReference type="AlphaFoldDB" id="A0A2T4PUV9"/>
<dbReference type="STRING" id="1167632.GCA_000286335_02164"/>
<comment type="function">
    <text evidence="4">Catalyzes the formation of N(4)-acetylcytidine (ac(4)C) at the wobble position of elongator tRNA(Met), using acetate and ATP as substrates. First activates an acetate ion to form acetyladenylate (Ac-AMP) and then transfers the acetyl group to tRNA to form ac(4)C34.</text>
</comment>